<reference evidence="2" key="1">
    <citation type="journal article" date="2020" name="Fungal Divers.">
        <title>Resolving the Mortierellaceae phylogeny through synthesis of multi-gene phylogenetics and phylogenomics.</title>
        <authorList>
            <person name="Vandepol N."/>
            <person name="Liber J."/>
            <person name="Desiro A."/>
            <person name="Na H."/>
            <person name="Kennedy M."/>
            <person name="Barry K."/>
            <person name="Grigoriev I.V."/>
            <person name="Miller A.N."/>
            <person name="O'Donnell K."/>
            <person name="Stajich J.E."/>
            <person name="Bonito G."/>
        </authorList>
    </citation>
    <scope>NUCLEOTIDE SEQUENCE</scope>
    <source>
        <strain evidence="2">MES-2147</strain>
    </source>
</reference>
<dbReference type="Gene3D" id="1.10.443.10">
    <property type="entry name" value="Intergrase catalytic core"/>
    <property type="match status" value="1"/>
</dbReference>
<dbReference type="EMBL" id="JAAAHW010009470">
    <property type="protein sequence ID" value="KAF9940242.1"/>
    <property type="molecule type" value="Genomic_DNA"/>
</dbReference>
<dbReference type="SUPFAM" id="SSF56349">
    <property type="entry name" value="DNA breaking-rejoining enzymes"/>
    <property type="match status" value="1"/>
</dbReference>
<dbReference type="GO" id="GO:0003677">
    <property type="term" value="F:DNA binding"/>
    <property type="evidence" value="ECO:0007669"/>
    <property type="project" value="InterPro"/>
</dbReference>
<dbReference type="InterPro" id="IPR013762">
    <property type="entry name" value="Integrase-like_cat_sf"/>
</dbReference>
<gene>
    <name evidence="2" type="ORF">BGZ65_007656</name>
</gene>
<accession>A0A9P6INN8</accession>
<name>A0A9P6INN8_9FUNG</name>
<dbReference type="InterPro" id="IPR011010">
    <property type="entry name" value="DNA_brk_join_enz"/>
</dbReference>
<keyword evidence="3" id="KW-1185">Reference proteome</keyword>
<evidence type="ECO:0000313" key="2">
    <source>
        <dbReference type="EMBL" id="KAF9940242.1"/>
    </source>
</evidence>
<organism evidence="2 3">
    <name type="scientific">Modicella reniformis</name>
    <dbReference type="NCBI Taxonomy" id="1440133"/>
    <lineage>
        <taxon>Eukaryota</taxon>
        <taxon>Fungi</taxon>
        <taxon>Fungi incertae sedis</taxon>
        <taxon>Mucoromycota</taxon>
        <taxon>Mortierellomycotina</taxon>
        <taxon>Mortierellomycetes</taxon>
        <taxon>Mortierellales</taxon>
        <taxon>Mortierellaceae</taxon>
        <taxon>Modicella</taxon>
    </lineage>
</organism>
<evidence type="ECO:0008006" key="4">
    <source>
        <dbReference type="Google" id="ProtNLM"/>
    </source>
</evidence>
<evidence type="ECO:0000256" key="1">
    <source>
        <dbReference type="ARBA" id="ARBA00023172"/>
    </source>
</evidence>
<proteinExistence type="predicted"/>
<keyword evidence="1" id="KW-0233">DNA recombination</keyword>
<dbReference type="OrthoDB" id="164951at2759"/>
<comment type="caution">
    <text evidence="2">The sequence shown here is derived from an EMBL/GenBank/DDBJ whole genome shotgun (WGS) entry which is preliminary data.</text>
</comment>
<evidence type="ECO:0000313" key="3">
    <source>
        <dbReference type="Proteomes" id="UP000749646"/>
    </source>
</evidence>
<dbReference type="Proteomes" id="UP000749646">
    <property type="component" value="Unassembled WGS sequence"/>
</dbReference>
<dbReference type="AlphaFoldDB" id="A0A9P6INN8"/>
<dbReference type="GO" id="GO:0015074">
    <property type="term" value="P:DNA integration"/>
    <property type="evidence" value="ECO:0007669"/>
    <property type="project" value="InterPro"/>
</dbReference>
<sequence length="245" mass="28197">MSSVDLSKIVEYLQRPEIIGNDGESLCLFFQAFAATGFTLWTRNEELLRLQRKDLELDLRTSSGRPYLTVTLTFRKTNQADPSKANVYEIHPQLHEPHSCCYTKLRAWIGWMEENSRRLQPDDFIFPALDAKGRMKIKEAFSTTRIQALLDKYTGATGLLSGRNGRYTTHCFRRGGAQHRFMVASEKWSLKAVKWWGGWSEGEGSGTIMRYLLDDITRYESGFGDMLSPERSDHRHSVFIEVTNN</sequence>
<dbReference type="GO" id="GO:0006310">
    <property type="term" value="P:DNA recombination"/>
    <property type="evidence" value="ECO:0007669"/>
    <property type="project" value="UniProtKB-KW"/>
</dbReference>
<protein>
    <recommendedName>
        <fullName evidence="4">Tyr recombinase domain-containing protein</fullName>
    </recommendedName>
</protein>